<feature type="transmembrane region" description="Helical" evidence="7">
    <location>
        <begin position="437"/>
        <end position="457"/>
    </location>
</feature>
<evidence type="ECO:0000256" key="3">
    <source>
        <dbReference type="ARBA" id="ARBA00022692"/>
    </source>
</evidence>
<dbReference type="PANTHER" id="PTHR32309:SF13">
    <property type="entry name" value="FERRIC ENTEROBACTIN TRANSPORT PROTEIN FEPE"/>
    <property type="match status" value="1"/>
</dbReference>
<evidence type="ECO:0000256" key="4">
    <source>
        <dbReference type="ARBA" id="ARBA00022989"/>
    </source>
</evidence>
<evidence type="ECO:0000256" key="6">
    <source>
        <dbReference type="SAM" id="Coils"/>
    </source>
</evidence>
<accession>A0A518CQ16</accession>
<keyword evidence="5 7" id="KW-0472">Membrane</keyword>
<name>A0A518CQ16_9PLAN</name>
<feature type="coiled-coil region" evidence="6">
    <location>
        <begin position="228"/>
        <end position="255"/>
    </location>
</feature>
<keyword evidence="3 7" id="KW-0812">Transmembrane</keyword>
<dbReference type="InterPro" id="IPR003856">
    <property type="entry name" value="LPS_length_determ_N"/>
</dbReference>
<organism evidence="9 10">
    <name type="scientific">Polystyrenella longa</name>
    <dbReference type="NCBI Taxonomy" id="2528007"/>
    <lineage>
        <taxon>Bacteria</taxon>
        <taxon>Pseudomonadati</taxon>
        <taxon>Planctomycetota</taxon>
        <taxon>Planctomycetia</taxon>
        <taxon>Planctomycetales</taxon>
        <taxon>Planctomycetaceae</taxon>
        <taxon>Polystyrenella</taxon>
    </lineage>
</organism>
<dbReference type="KEGG" id="plon:Pla110_30460"/>
<dbReference type="EMBL" id="CP036281">
    <property type="protein sequence ID" value="QDU81305.1"/>
    <property type="molecule type" value="Genomic_DNA"/>
</dbReference>
<feature type="coiled-coil region" evidence="6">
    <location>
        <begin position="349"/>
        <end position="379"/>
    </location>
</feature>
<evidence type="ECO:0000256" key="2">
    <source>
        <dbReference type="ARBA" id="ARBA00022475"/>
    </source>
</evidence>
<feature type="domain" description="Polysaccharide chain length determinant N-terminal" evidence="8">
    <location>
        <begin position="23"/>
        <end position="109"/>
    </location>
</feature>
<reference evidence="9 10" key="1">
    <citation type="submission" date="2019-02" db="EMBL/GenBank/DDBJ databases">
        <title>Deep-cultivation of Planctomycetes and their phenomic and genomic characterization uncovers novel biology.</title>
        <authorList>
            <person name="Wiegand S."/>
            <person name="Jogler M."/>
            <person name="Boedeker C."/>
            <person name="Pinto D."/>
            <person name="Vollmers J."/>
            <person name="Rivas-Marin E."/>
            <person name="Kohn T."/>
            <person name="Peeters S.H."/>
            <person name="Heuer A."/>
            <person name="Rast P."/>
            <person name="Oberbeckmann S."/>
            <person name="Bunk B."/>
            <person name="Jeske O."/>
            <person name="Meyerdierks A."/>
            <person name="Storesund J.E."/>
            <person name="Kallscheuer N."/>
            <person name="Luecker S."/>
            <person name="Lage O.M."/>
            <person name="Pohl T."/>
            <person name="Merkel B.J."/>
            <person name="Hornburger P."/>
            <person name="Mueller R.-W."/>
            <person name="Bruemmer F."/>
            <person name="Labrenz M."/>
            <person name="Spormann A.M."/>
            <person name="Op den Camp H."/>
            <person name="Overmann J."/>
            <person name="Amann R."/>
            <person name="Jetten M.S.M."/>
            <person name="Mascher T."/>
            <person name="Medema M.H."/>
            <person name="Devos D.P."/>
            <person name="Kaster A.-K."/>
            <person name="Ovreas L."/>
            <person name="Rohde M."/>
            <person name="Galperin M.Y."/>
            <person name="Jogler C."/>
        </authorList>
    </citation>
    <scope>NUCLEOTIDE SEQUENCE [LARGE SCALE GENOMIC DNA]</scope>
    <source>
        <strain evidence="9 10">Pla110</strain>
    </source>
</reference>
<evidence type="ECO:0000259" key="8">
    <source>
        <dbReference type="Pfam" id="PF02706"/>
    </source>
</evidence>
<dbReference type="GO" id="GO:0004713">
    <property type="term" value="F:protein tyrosine kinase activity"/>
    <property type="evidence" value="ECO:0007669"/>
    <property type="project" value="TreeGrafter"/>
</dbReference>
<dbReference type="GO" id="GO:0005886">
    <property type="term" value="C:plasma membrane"/>
    <property type="evidence" value="ECO:0007669"/>
    <property type="project" value="UniProtKB-SubCell"/>
</dbReference>
<evidence type="ECO:0000313" key="9">
    <source>
        <dbReference type="EMBL" id="QDU81305.1"/>
    </source>
</evidence>
<dbReference type="Pfam" id="PF02706">
    <property type="entry name" value="Wzz"/>
    <property type="match status" value="1"/>
</dbReference>
<evidence type="ECO:0000256" key="7">
    <source>
        <dbReference type="SAM" id="Phobius"/>
    </source>
</evidence>
<keyword evidence="10" id="KW-1185">Reference proteome</keyword>
<gene>
    <name evidence="9" type="ORF">Pla110_30460</name>
</gene>
<keyword evidence="2" id="KW-1003">Cell membrane</keyword>
<dbReference type="PANTHER" id="PTHR32309">
    <property type="entry name" value="TYROSINE-PROTEIN KINASE"/>
    <property type="match status" value="1"/>
</dbReference>
<proteinExistence type="predicted"/>
<dbReference type="AlphaFoldDB" id="A0A518CQ16"/>
<evidence type="ECO:0000313" key="10">
    <source>
        <dbReference type="Proteomes" id="UP000317178"/>
    </source>
</evidence>
<sequence length="482" mass="54294">MNTEVTQSESLPILQYLLIGGKAVVSHWRTVLVVFIATFVLAQAIAMTLPRKYASDAKLFVKVGKESIGLDPTATTGSTISMYESREAEIRSLMEIITSRAVLERVVDKIGPEAVLGSLPSQNAHEKAITHLSEAISVERGTKSSVISMHIKESSPEQAQKLLTVFLEQFRELHIQANSTEGSYDFFVKQSQLIQEKYDVANKTLQNAKNSLGITSLLEKGKVLEAQETELQKDRQVTEATLATAEAEIRGYKQALTEVPERMKTLQRDHPNISMDPTIKLRDELLIQRQELLNKFTENHPRIKSLDDKIVEADKVLNESQAQRPELNEDNNPTYLRLMEKLKTSEATAIGLRARQARLETQFEELDAEQKKLNAHEGEIASLTKYTDVLLEKLYSYNSKKEEARINQELGNQDISNVNVFQAPTYVTKPVSPRKSLILILSFLLSLLNALMIPLLMEYTQFTGFLPEISLKDYSSRLAKTT</sequence>
<dbReference type="InterPro" id="IPR050445">
    <property type="entry name" value="Bact_polysacc_biosynth/exp"/>
</dbReference>
<protein>
    <submittedName>
        <fullName evidence="9">Chain length determinant protein</fullName>
    </submittedName>
</protein>
<evidence type="ECO:0000256" key="1">
    <source>
        <dbReference type="ARBA" id="ARBA00004651"/>
    </source>
</evidence>
<keyword evidence="6" id="KW-0175">Coiled coil</keyword>
<dbReference type="RefSeq" id="WP_197440219.1">
    <property type="nucleotide sequence ID" value="NZ_CP036281.1"/>
</dbReference>
<feature type="transmembrane region" description="Helical" evidence="7">
    <location>
        <begin position="28"/>
        <end position="49"/>
    </location>
</feature>
<comment type="subcellular location">
    <subcellularLocation>
        <location evidence="1">Cell membrane</location>
        <topology evidence="1">Multi-pass membrane protein</topology>
    </subcellularLocation>
</comment>
<evidence type="ECO:0000256" key="5">
    <source>
        <dbReference type="ARBA" id="ARBA00023136"/>
    </source>
</evidence>
<dbReference type="Proteomes" id="UP000317178">
    <property type="component" value="Chromosome"/>
</dbReference>
<keyword evidence="4 7" id="KW-1133">Transmembrane helix</keyword>